<comment type="similarity">
    <text evidence="3">Belongs to the glycosyl hydrolase 5 (cellulase A) family.</text>
</comment>
<feature type="domain" description="Glycoside hydrolase family 5" evidence="4">
    <location>
        <begin position="53"/>
        <end position="289"/>
    </location>
</feature>
<keyword evidence="6" id="KW-1185">Reference proteome</keyword>
<dbReference type="InterPro" id="IPR001547">
    <property type="entry name" value="Glyco_hydro_5"/>
</dbReference>
<evidence type="ECO:0000313" key="5">
    <source>
        <dbReference type="EMBL" id="BBY63359.1"/>
    </source>
</evidence>
<dbReference type="InterPro" id="IPR017853">
    <property type="entry name" value="GH"/>
</dbReference>
<dbReference type="GO" id="GO:0000272">
    <property type="term" value="P:polysaccharide catabolic process"/>
    <property type="evidence" value="ECO:0007669"/>
    <property type="project" value="InterPro"/>
</dbReference>
<dbReference type="SUPFAM" id="SSF51445">
    <property type="entry name" value="(Trans)glycosidases"/>
    <property type="match status" value="1"/>
</dbReference>
<evidence type="ECO:0000256" key="2">
    <source>
        <dbReference type="ARBA" id="ARBA00023295"/>
    </source>
</evidence>
<accession>A0A7I7T4G7</accession>
<name>A0A7I7T4G7_9MYCO</name>
<sequence length="351" mass="38284">MTRIRLWALPFAVFGLVIALYSGGTVPSWGKSQPSKIGMMVRLLDADPAAVSRVFDLMVKMHVSWVRADFFWPLIEPERGEFNWTYSDEIVKQASARGMNVVAILSHTPEWARGAGTTSDHPPDLMSDFANFARVTAARYAPMGVHTWEVWNEPNSDFFWAPAPDANQYGKLFRATAAAIRGVDPKATLLTGGLTTGDDEADGSTISQMTFVNQLYANGTAQLADAIAVHPYTFPSLPSDTDAEVTGGINELPALHRLMEQHGDGAKKVWITEFGAPTGTATAAVSDNDQANTILHARDLVDQWPWAGPLIYYELRDGGTNPADEGENFGMVRRDFSLKPAGQALIERGPS</sequence>
<evidence type="ECO:0000259" key="4">
    <source>
        <dbReference type="Pfam" id="PF00150"/>
    </source>
</evidence>
<reference evidence="5 6" key="1">
    <citation type="journal article" date="2019" name="Emerg. Microbes Infect.">
        <title>Comprehensive subspecies identification of 175 nontuberculous mycobacteria species based on 7547 genomic profiles.</title>
        <authorList>
            <person name="Matsumoto Y."/>
            <person name="Kinjo T."/>
            <person name="Motooka D."/>
            <person name="Nabeya D."/>
            <person name="Jung N."/>
            <person name="Uechi K."/>
            <person name="Horii T."/>
            <person name="Iida T."/>
            <person name="Fujita J."/>
            <person name="Nakamura S."/>
        </authorList>
    </citation>
    <scope>NUCLEOTIDE SEQUENCE [LARGE SCALE GENOMIC DNA]</scope>
    <source>
        <strain evidence="5 6">JCM 30396</strain>
    </source>
</reference>
<gene>
    <name evidence="5" type="ORF">MHEL_16020</name>
</gene>
<dbReference type="PANTHER" id="PTHR12631:SF10">
    <property type="entry name" value="BETA-XYLOSIDASE-LIKE PROTEIN-RELATED"/>
    <property type="match status" value="1"/>
</dbReference>
<keyword evidence="2 3" id="KW-0326">Glycosidase</keyword>
<dbReference type="PANTHER" id="PTHR12631">
    <property type="entry name" value="ALPHA-L-IDURONIDASE"/>
    <property type="match status" value="1"/>
</dbReference>
<keyword evidence="1 3" id="KW-0378">Hydrolase</keyword>
<dbReference type="AlphaFoldDB" id="A0A7I7T4G7"/>
<dbReference type="GO" id="GO:0004553">
    <property type="term" value="F:hydrolase activity, hydrolyzing O-glycosyl compounds"/>
    <property type="evidence" value="ECO:0007669"/>
    <property type="project" value="InterPro"/>
</dbReference>
<evidence type="ECO:0000256" key="3">
    <source>
        <dbReference type="RuleBase" id="RU361153"/>
    </source>
</evidence>
<dbReference type="Gene3D" id="3.20.20.80">
    <property type="entry name" value="Glycosidases"/>
    <property type="match status" value="1"/>
</dbReference>
<evidence type="ECO:0000313" key="6">
    <source>
        <dbReference type="Proteomes" id="UP000467148"/>
    </source>
</evidence>
<evidence type="ECO:0000256" key="1">
    <source>
        <dbReference type="ARBA" id="ARBA00022801"/>
    </source>
</evidence>
<dbReference type="KEGG" id="mhev:MHEL_16020"/>
<dbReference type="Pfam" id="PF00150">
    <property type="entry name" value="Cellulase"/>
    <property type="match status" value="1"/>
</dbReference>
<proteinExistence type="inferred from homology"/>
<organism evidence="5 6">
    <name type="scientific">Mycolicibacterium helvum</name>
    <dbReference type="NCBI Taxonomy" id="1534349"/>
    <lineage>
        <taxon>Bacteria</taxon>
        <taxon>Bacillati</taxon>
        <taxon>Actinomycetota</taxon>
        <taxon>Actinomycetes</taxon>
        <taxon>Mycobacteriales</taxon>
        <taxon>Mycobacteriaceae</taxon>
        <taxon>Mycolicibacterium</taxon>
    </lineage>
</organism>
<dbReference type="RefSeq" id="WP_163747029.1">
    <property type="nucleotide sequence ID" value="NZ_AP022596.1"/>
</dbReference>
<dbReference type="InterPro" id="IPR051923">
    <property type="entry name" value="Glycosyl_Hydrolase_39"/>
</dbReference>
<protein>
    <recommendedName>
        <fullName evidence="4">Glycoside hydrolase family 5 domain-containing protein</fullName>
    </recommendedName>
</protein>
<dbReference type="Proteomes" id="UP000467148">
    <property type="component" value="Chromosome"/>
</dbReference>
<dbReference type="EMBL" id="AP022596">
    <property type="protein sequence ID" value="BBY63359.1"/>
    <property type="molecule type" value="Genomic_DNA"/>
</dbReference>